<dbReference type="STRING" id="599839.J4H0Z8"/>
<dbReference type="InParanoid" id="J4H0Z8"/>
<dbReference type="Gene3D" id="3.40.50.1820">
    <property type="entry name" value="alpha/beta hydrolase"/>
    <property type="match status" value="1"/>
</dbReference>
<proteinExistence type="inferred from homology"/>
<sequence>MSALTLCAVFSAFSIVLVLQRLLSSWSHAYRAYFRTKLHYSCSPVSLLVKCSLCQNSIITDGASKYQNESLKTFVENRCPSLSSSPFMPAWWLFNGHLQTCYSVVGDFSTVDKIEYQRTLLRTADGGTLGLDFTPPDSAQDDRPIIVVLHGLTGGSHEAYVRAVLSVVCAPSESGGLGYRAVVVNSRGCAGVPITSPQFYSAGATDDVRVAIYYIRRRYPRAILLGLAFSVGGNILTRYVAEEGESCRLAAACVLACPWDLLKNSDALERRWLHRIIYSKALGTNLQSVIKGHAASLRQFPGHPVEQALEPCLALSSPTMEMFDNTFNCIAGGSSPPFPFPDARAYYTWGSSHQMLPQIRVPFLAINAQDDPIVQVFPTDAGGNGYVVLAVTKMGGHLGWFQAEGALAMGPITRWFSKPVTEWLRAVGEDLVICGRSEKPLCEVDGFLKEVGRDDIGCIEMEAGQRVSGIEGEAGVLQGL</sequence>
<dbReference type="EMBL" id="HE796922">
    <property type="protein sequence ID" value="CCL99224.1"/>
    <property type="molecule type" value="Genomic_DNA"/>
</dbReference>
<evidence type="ECO:0000259" key="2">
    <source>
        <dbReference type="Pfam" id="PF00561"/>
    </source>
</evidence>
<comment type="similarity">
    <text evidence="1">Belongs to the AB hydrolase superfamily. AB hydrolase 4 family.</text>
</comment>
<dbReference type="HOGENOM" id="CLU_032487_1_1_1"/>
<dbReference type="InterPro" id="IPR000073">
    <property type="entry name" value="AB_hydrolase_1"/>
</dbReference>
<dbReference type="AlphaFoldDB" id="J4H0Z8"/>
<dbReference type="GO" id="GO:0047372">
    <property type="term" value="F:monoacylglycerol lipase activity"/>
    <property type="evidence" value="ECO:0007669"/>
    <property type="project" value="TreeGrafter"/>
</dbReference>
<dbReference type="RefSeq" id="XP_012178507.1">
    <property type="nucleotide sequence ID" value="XM_012323117.1"/>
</dbReference>
<reference evidence="3 4" key="1">
    <citation type="journal article" date="2012" name="Appl. Environ. Microbiol.">
        <title>Short-read sequencing for genomic analysis of the brown rot fungus Fibroporia radiculosa.</title>
        <authorList>
            <person name="Tang J.D."/>
            <person name="Perkins A.D."/>
            <person name="Sonstegard T.S."/>
            <person name="Schroeder S.G."/>
            <person name="Burgess S.C."/>
            <person name="Diehl S.V."/>
        </authorList>
    </citation>
    <scope>NUCLEOTIDE SEQUENCE [LARGE SCALE GENOMIC DNA]</scope>
    <source>
        <strain evidence="3 4">TFFH 294</strain>
    </source>
</reference>
<accession>J4H0Z8</accession>
<evidence type="ECO:0000313" key="3">
    <source>
        <dbReference type="EMBL" id="CCL99224.1"/>
    </source>
</evidence>
<feature type="domain" description="AB hydrolase-1" evidence="2">
    <location>
        <begin position="144"/>
        <end position="375"/>
    </location>
</feature>
<dbReference type="GO" id="GO:0051792">
    <property type="term" value="P:medium-chain fatty acid biosynthetic process"/>
    <property type="evidence" value="ECO:0007669"/>
    <property type="project" value="TreeGrafter"/>
</dbReference>
<dbReference type="InterPro" id="IPR050960">
    <property type="entry name" value="AB_hydrolase_4_sf"/>
</dbReference>
<protein>
    <recommendedName>
        <fullName evidence="2">AB hydrolase-1 domain-containing protein</fullName>
    </recommendedName>
</protein>
<dbReference type="GO" id="GO:0008126">
    <property type="term" value="F:acetylesterase activity"/>
    <property type="evidence" value="ECO:0007669"/>
    <property type="project" value="TreeGrafter"/>
</dbReference>
<name>J4H0Z8_9APHY</name>
<dbReference type="GeneID" id="24094135"/>
<dbReference type="PANTHER" id="PTHR10794:SF63">
    <property type="entry name" value="ALPHA_BETA HYDROLASE 1, ISOFORM A"/>
    <property type="match status" value="1"/>
</dbReference>
<dbReference type="InterPro" id="IPR029058">
    <property type="entry name" value="AB_hydrolase_fold"/>
</dbReference>
<evidence type="ECO:0000313" key="4">
    <source>
        <dbReference type="Proteomes" id="UP000006352"/>
    </source>
</evidence>
<dbReference type="OrthoDB" id="5954035at2759"/>
<organism evidence="3 4">
    <name type="scientific">Fibroporia radiculosa</name>
    <dbReference type="NCBI Taxonomy" id="599839"/>
    <lineage>
        <taxon>Eukaryota</taxon>
        <taxon>Fungi</taxon>
        <taxon>Dikarya</taxon>
        <taxon>Basidiomycota</taxon>
        <taxon>Agaricomycotina</taxon>
        <taxon>Agaricomycetes</taxon>
        <taxon>Polyporales</taxon>
        <taxon>Fibroporiaceae</taxon>
        <taxon>Fibroporia</taxon>
    </lineage>
</organism>
<gene>
    <name evidence="3" type="ORF">FIBRA_01239</name>
</gene>
<keyword evidence="4" id="KW-1185">Reference proteome</keyword>
<dbReference type="Pfam" id="PF00561">
    <property type="entry name" value="Abhydrolase_1"/>
    <property type="match status" value="1"/>
</dbReference>
<dbReference type="PANTHER" id="PTHR10794">
    <property type="entry name" value="ABHYDROLASE DOMAIN-CONTAINING PROTEIN"/>
    <property type="match status" value="1"/>
</dbReference>
<dbReference type="Proteomes" id="UP000006352">
    <property type="component" value="Unassembled WGS sequence"/>
</dbReference>
<dbReference type="SUPFAM" id="SSF53474">
    <property type="entry name" value="alpha/beta-Hydrolases"/>
    <property type="match status" value="1"/>
</dbReference>
<dbReference type="GO" id="GO:0051793">
    <property type="term" value="P:medium-chain fatty acid catabolic process"/>
    <property type="evidence" value="ECO:0007669"/>
    <property type="project" value="TreeGrafter"/>
</dbReference>
<evidence type="ECO:0000256" key="1">
    <source>
        <dbReference type="ARBA" id="ARBA00010884"/>
    </source>
</evidence>